<name>A0A1M6DAW3_9FIRM</name>
<gene>
    <name evidence="2" type="ORF">SAMN02745671_01410</name>
</gene>
<reference evidence="2 3" key="1">
    <citation type="submission" date="2016-11" db="EMBL/GenBank/DDBJ databases">
        <authorList>
            <person name="Jaros S."/>
            <person name="Januszkiewicz K."/>
            <person name="Wedrychowicz H."/>
        </authorList>
    </citation>
    <scope>NUCLEOTIDE SEQUENCE [LARGE SCALE GENOMIC DNA]</scope>
    <source>
        <strain evidence="2 3">DSM 3074</strain>
    </source>
</reference>
<evidence type="ECO:0000313" key="2">
    <source>
        <dbReference type="EMBL" id="SHI70270.1"/>
    </source>
</evidence>
<dbReference type="Pfam" id="PF05016">
    <property type="entry name" value="ParE_toxin"/>
    <property type="match status" value="1"/>
</dbReference>
<evidence type="ECO:0000256" key="1">
    <source>
        <dbReference type="ARBA" id="ARBA00022649"/>
    </source>
</evidence>
<dbReference type="OrthoDB" id="1669284at2"/>
<evidence type="ECO:0000313" key="3">
    <source>
        <dbReference type="Proteomes" id="UP000191240"/>
    </source>
</evidence>
<dbReference type="AlphaFoldDB" id="A0A1M6DAW3"/>
<keyword evidence="1" id="KW-1277">Toxin-antitoxin system</keyword>
<dbReference type="EMBL" id="FQYW01000010">
    <property type="protein sequence ID" value="SHI70270.1"/>
    <property type="molecule type" value="Genomic_DNA"/>
</dbReference>
<dbReference type="Proteomes" id="UP000191240">
    <property type="component" value="Unassembled WGS sequence"/>
</dbReference>
<protein>
    <submittedName>
        <fullName evidence="2">ParE toxin of type II toxin-antitoxin system, parDE</fullName>
    </submittedName>
</protein>
<sequence length="106" mass="12284">MEQYKIGLSDEAKKDLGNISSYILYELKSPQAAEAVLVDLESAIVSLDLLPDRIPLAREDYWKKQGIHAMVVRNYLIYFLIDEVKHQVNIVRIIYGKRDQAQVDYK</sequence>
<proteinExistence type="predicted"/>
<dbReference type="Gene3D" id="3.30.2310.20">
    <property type="entry name" value="RelE-like"/>
    <property type="match status" value="1"/>
</dbReference>
<dbReference type="InterPro" id="IPR007712">
    <property type="entry name" value="RelE/ParE_toxin"/>
</dbReference>
<organism evidence="2 3">
    <name type="scientific">Anaerovibrio lipolyticus DSM 3074</name>
    <dbReference type="NCBI Taxonomy" id="1120997"/>
    <lineage>
        <taxon>Bacteria</taxon>
        <taxon>Bacillati</taxon>
        <taxon>Bacillota</taxon>
        <taxon>Negativicutes</taxon>
        <taxon>Selenomonadales</taxon>
        <taxon>Selenomonadaceae</taxon>
        <taxon>Anaerovibrio</taxon>
    </lineage>
</organism>
<dbReference type="InterPro" id="IPR035093">
    <property type="entry name" value="RelE/ParE_toxin_dom_sf"/>
</dbReference>
<dbReference type="RefSeq" id="WP_080325776.1">
    <property type="nucleotide sequence ID" value="NZ_FQYW01000010.1"/>
</dbReference>
<accession>A0A1M6DAW3</accession>